<gene>
    <name evidence="1" type="ORF">L2X98_21600</name>
</gene>
<name>A0ABY5NKT7_9MICO</name>
<sequence length="43" mass="3940">MTTTAIIVGGAGAAAITADAADTAAARGVGGDVPTLAFEHAGV</sequence>
<protein>
    <submittedName>
        <fullName evidence="1">Uncharacterized protein</fullName>
    </submittedName>
</protein>
<keyword evidence="2" id="KW-1185">Reference proteome</keyword>
<dbReference type="EMBL" id="CP091139">
    <property type="protein sequence ID" value="UUT35793.1"/>
    <property type="molecule type" value="Genomic_DNA"/>
</dbReference>
<proteinExistence type="predicted"/>
<dbReference type="RefSeq" id="WP_259612418.1">
    <property type="nucleotide sequence ID" value="NZ_CP091139.2"/>
</dbReference>
<dbReference type="Proteomes" id="UP001054811">
    <property type="component" value="Chromosome"/>
</dbReference>
<evidence type="ECO:0000313" key="1">
    <source>
        <dbReference type="EMBL" id="UUT35793.1"/>
    </source>
</evidence>
<evidence type="ECO:0000313" key="2">
    <source>
        <dbReference type="Proteomes" id="UP001054811"/>
    </source>
</evidence>
<organism evidence="1 2">
    <name type="scientific">Microbacterium elymi</name>
    <dbReference type="NCBI Taxonomy" id="2909587"/>
    <lineage>
        <taxon>Bacteria</taxon>
        <taxon>Bacillati</taxon>
        <taxon>Actinomycetota</taxon>
        <taxon>Actinomycetes</taxon>
        <taxon>Micrococcales</taxon>
        <taxon>Microbacteriaceae</taxon>
        <taxon>Microbacterium</taxon>
    </lineage>
</organism>
<reference evidence="1" key="1">
    <citation type="submission" date="2022-01" db="EMBL/GenBank/DDBJ databases">
        <title>Microbacterium eymi and Microbacterium rhizovicinus sp. nov., isolated from the rhizospheric soil of Elymus tsukushiensis, a plant native to the Dokdo Islands, Republic of Korea.</title>
        <authorList>
            <person name="Hwang Y.J."/>
        </authorList>
    </citation>
    <scope>NUCLEOTIDE SEQUENCE</scope>
    <source>
        <strain evidence="1">KUDC0405</strain>
    </source>
</reference>
<accession>A0ABY5NKT7</accession>